<evidence type="ECO:0000313" key="1">
    <source>
        <dbReference type="EMBL" id="GJS94373.1"/>
    </source>
</evidence>
<reference evidence="1" key="2">
    <citation type="submission" date="2022-01" db="EMBL/GenBank/DDBJ databases">
        <authorList>
            <person name="Yamashiro T."/>
            <person name="Shiraishi A."/>
            <person name="Satake H."/>
            <person name="Nakayama K."/>
        </authorList>
    </citation>
    <scope>NUCLEOTIDE SEQUENCE</scope>
</reference>
<sequence length="170" mass="18806">MRDIASAFYHSLHPSGTPPWLPIPLHAPSTSRRAVIPEADTPPRNRLLLTTPRPGCEIGESSVAAAARQPGPTIETKFRDIKRRMMTALEMVNMRVSYQVDVRSRESSESEAHCRAFRGTSFTVLETDASFAMFGQLRLQMIVAVQYIMRTQAVEAGARVDTLEDTGSSS</sequence>
<name>A0ABQ5A026_9ASTR</name>
<accession>A0ABQ5A026</accession>
<keyword evidence="2" id="KW-1185">Reference proteome</keyword>
<dbReference type="Proteomes" id="UP001151760">
    <property type="component" value="Unassembled WGS sequence"/>
</dbReference>
<reference evidence="1" key="1">
    <citation type="journal article" date="2022" name="Int. J. Mol. Sci.">
        <title>Draft Genome of Tanacetum Coccineum: Genomic Comparison of Closely Related Tanacetum-Family Plants.</title>
        <authorList>
            <person name="Yamashiro T."/>
            <person name="Shiraishi A."/>
            <person name="Nakayama K."/>
            <person name="Satake H."/>
        </authorList>
    </citation>
    <scope>NUCLEOTIDE SEQUENCE</scope>
</reference>
<protein>
    <submittedName>
        <fullName evidence="1">Uncharacterized protein</fullName>
    </submittedName>
</protein>
<organism evidence="1 2">
    <name type="scientific">Tanacetum coccineum</name>
    <dbReference type="NCBI Taxonomy" id="301880"/>
    <lineage>
        <taxon>Eukaryota</taxon>
        <taxon>Viridiplantae</taxon>
        <taxon>Streptophyta</taxon>
        <taxon>Embryophyta</taxon>
        <taxon>Tracheophyta</taxon>
        <taxon>Spermatophyta</taxon>
        <taxon>Magnoliopsida</taxon>
        <taxon>eudicotyledons</taxon>
        <taxon>Gunneridae</taxon>
        <taxon>Pentapetalae</taxon>
        <taxon>asterids</taxon>
        <taxon>campanulids</taxon>
        <taxon>Asterales</taxon>
        <taxon>Asteraceae</taxon>
        <taxon>Asteroideae</taxon>
        <taxon>Anthemideae</taxon>
        <taxon>Anthemidinae</taxon>
        <taxon>Tanacetum</taxon>
    </lineage>
</organism>
<proteinExistence type="predicted"/>
<comment type="caution">
    <text evidence="1">The sequence shown here is derived from an EMBL/GenBank/DDBJ whole genome shotgun (WGS) entry which is preliminary data.</text>
</comment>
<dbReference type="EMBL" id="BQNB010011726">
    <property type="protein sequence ID" value="GJS94373.1"/>
    <property type="molecule type" value="Genomic_DNA"/>
</dbReference>
<gene>
    <name evidence="1" type="ORF">Tco_0801341</name>
</gene>
<evidence type="ECO:0000313" key="2">
    <source>
        <dbReference type="Proteomes" id="UP001151760"/>
    </source>
</evidence>